<evidence type="ECO:0000313" key="2">
    <source>
        <dbReference type="EMBL" id="MBT0772357.1"/>
    </source>
</evidence>
<accession>A0ABS5TMP7</accession>
<organism evidence="2 3">
    <name type="scientific">Kineosporia corallincola</name>
    <dbReference type="NCBI Taxonomy" id="2835133"/>
    <lineage>
        <taxon>Bacteria</taxon>
        <taxon>Bacillati</taxon>
        <taxon>Actinomycetota</taxon>
        <taxon>Actinomycetes</taxon>
        <taxon>Kineosporiales</taxon>
        <taxon>Kineosporiaceae</taxon>
        <taxon>Kineosporia</taxon>
    </lineage>
</organism>
<evidence type="ECO:0000259" key="1">
    <source>
        <dbReference type="PROSITE" id="PS51186"/>
    </source>
</evidence>
<dbReference type="SUPFAM" id="SSF56784">
    <property type="entry name" value="HAD-like"/>
    <property type="match status" value="1"/>
</dbReference>
<dbReference type="Gene3D" id="3.40.50.1000">
    <property type="entry name" value="HAD superfamily/HAD-like"/>
    <property type="match status" value="1"/>
</dbReference>
<comment type="caution">
    <text evidence="2">The sequence shown here is derived from an EMBL/GenBank/DDBJ whole genome shotgun (WGS) entry which is preliminary data.</text>
</comment>
<dbReference type="InterPro" id="IPR016181">
    <property type="entry name" value="Acyl_CoA_acyltransferase"/>
</dbReference>
<dbReference type="InterPro" id="IPR010037">
    <property type="entry name" value="FkbH_domain"/>
</dbReference>
<dbReference type="Proteomes" id="UP001197247">
    <property type="component" value="Unassembled WGS sequence"/>
</dbReference>
<dbReference type="InterPro" id="IPR036412">
    <property type="entry name" value="HAD-like_sf"/>
</dbReference>
<dbReference type="SUPFAM" id="SSF55729">
    <property type="entry name" value="Acyl-CoA N-acyltransferases (Nat)"/>
    <property type="match status" value="1"/>
</dbReference>
<proteinExistence type="predicted"/>
<dbReference type="NCBIfam" id="TIGR01686">
    <property type="entry name" value="FkbH"/>
    <property type="match status" value="1"/>
</dbReference>
<protein>
    <submittedName>
        <fullName evidence="2">HAD-IIIC family phosphatase</fullName>
    </submittedName>
</protein>
<evidence type="ECO:0000313" key="3">
    <source>
        <dbReference type="Proteomes" id="UP001197247"/>
    </source>
</evidence>
<dbReference type="Pfam" id="PF00702">
    <property type="entry name" value="Hydrolase"/>
    <property type="match status" value="1"/>
</dbReference>
<dbReference type="EMBL" id="JAHBAY010000012">
    <property type="protein sequence ID" value="MBT0772357.1"/>
    <property type="molecule type" value="Genomic_DNA"/>
</dbReference>
<dbReference type="NCBIfam" id="TIGR01681">
    <property type="entry name" value="HAD-SF-IIIC"/>
    <property type="match status" value="1"/>
</dbReference>
<dbReference type="InterPro" id="IPR023214">
    <property type="entry name" value="HAD_sf"/>
</dbReference>
<reference evidence="2 3" key="1">
    <citation type="submission" date="2021-05" db="EMBL/GenBank/DDBJ databases">
        <title>Kineosporia and Streptomyces sp. nov. two new marine actinobacteria isolated from Coral.</title>
        <authorList>
            <person name="Buangrab K."/>
            <person name="Sutthacheep M."/>
            <person name="Yeemin T."/>
            <person name="Harunari E."/>
            <person name="Igarashi Y."/>
            <person name="Kanchanasin P."/>
            <person name="Tanasupawat S."/>
            <person name="Phongsopitanun W."/>
        </authorList>
    </citation>
    <scope>NUCLEOTIDE SEQUENCE [LARGE SCALE GENOMIC DNA]</scope>
    <source>
        <strain evidence="2 3">J2-2</strain>
    </source>
</reference>
<dbReference type="InterPro" id="IPR000182">
    <property type="entry name" value="GNAT_dom"/>
</dbReference>
<gene>
    <name evidence="2" type="ORF">KIH74_25660</name>
</gene>
<dbReference type="PROSITE" id="PS51186">
    <property type="entry name" value="GNAT"/>
    <property type="match status" value="1"/>
</dbReference>
<dbReference type="Gene3D" id="3.40.630.30">
    <property type="match status" value="1"/>
</dbReference>
<name>A0ABS5TMP7_9ACTN</name>
<feature type="domain" description="N-acetyltransferase" evidence="1">
    <location>
        <begin position="188"/>
        <end position="347"/>
    </location>
</feature>
<sequence>MGDLNASTGAPKTVKCLVWDLDNTLWRGTLSEGDEVAVSQEVRAVVAELDRRGILQTVASKNDHEVAWKKLRELGLEEYFLMPQISWGPKSEAVRHVADRLNLALSTFAFVDDQATERAEVAFHLPEVRSYPATDLAGLLDRPEFRPIVTADSRNRRAMYRANAERAGAREVFPGSDEDFLRTLDLGMGIARATGPDLARVEELTLRTSQMNATGVHYSDAALRDLLDDPRHEVLVTSMSDRFGGHGAVGIVLLERFPDRWHLKLLATSCRVVAFGAGTVLLRWLLDQAARAQVHLTADFRRTDRNRMMEVAYRFAGFTPEPCDCTAVSVTGRPDDGIEVLHVLPTRQPEPTTMTLTAPDLTGARQAPVRVGHE</sequence>
<dbReference type="InterPro" id="IPR010033">
    <property type="entry name" value="HAD_SF_ppase_IIIC"/>
</dbReference>
<dbReference type="RefSeq" id="WP_214158827.1">
    <property type="nucleotide sequence ID" value="NZ_JAHBAY010000012.1"/>
</dbReference>
<keyword evidence="3" id="KW-1185">Reference proteome</keyword>